<dbReference type="EMBL" id="CAICTM010000306">
    <property type="protein sequence ID" value="CAB9507474.1"/>
    <property type="molecule type" value="Genomic_DNA"/>
</dbReference>
<keyword evidence="3" id="KW-0067">ATP-binding</keyword>
<evidence type="ECO:0000256" key="1">
    <source>
        <dbReference type="SAM" id="MobiDB-lite"/>
    </source>
</evidence>
<dbReference type="Pfam" id="PF03457">
    <property type="entry name" value="HA"/>
    <property type="match status" value="2"/>
</dbReference>
<keyword evidence="3" id="KW-0378">Hydrolase</keyword>
<dbReference type="Proteomes" id="UP001153069">
    <property type="component" value="Unassembled WGS sequence"/>
</dbReference>
<dbReference type="PANTHER" id="PTHR33418">
    <property type="entry name" value="HELICASE-ASSOCIATED"/>
    <property type="match status" value="1"/>
</dbReference>
<evidence type="ECO:0000259" key="2">
    <source>
        <dbReference type="Pfam" id="PF03457"/>
    </source>
</evidence>
<accession>A0A9N8DRW2</accession>
<sequence length="340" mass="38645">MFEKLRVHKALHGNIELKAKYHDEQLVRWAGVQKTNYRTGTLSESRKQRLDLLGFNWDVSLENANRVAAYTSTKNDERWQEQYLNLVEYRRQEGHCNVPFEYKEKSIGRWVSNQRETQAKNLLPSERKKLLDKIGFIWNVKEHNKQEAWMTMYSAAHAFFHGNRHLNVPSKGRQPRPPTKKAAGSRKKKVVSPDTTADLAADTTPPKDDDAGTKPLSLFRRLKPLILKVVGKGIVGSSQDRLRDCVKLLETSIEMHNQHPETPQGLDTKTKLLFLALKLDKALGVYSNDKGKDATCVYCAMYLEHLLQRGTGGCVTGCTVAAGDTFLTPSSPARKKRKME</sequence>
<dbReference type="AlphaFoldDB" id="A0A9N8DRW2"/>
<feature type="region of interest" description="Disordered" evidence="1">
    <location>
        <begin position="165"/>
        <end position="214"/>
    </location>
</feature>
<organism evidence="3 4">
    <name type="scientific">Seminavis robusta</name>
    <dbReference type="NCBI Taxonomy" id="568900"/>
    <lineage>
        <taxon>Eukaryota</taxon>
        <taxon>Sar</taxon>
        <taxon>Stramenopiles</taxon>
        <taxon>Ochrophyta</taxon>
        <taxon>Bacillariophyta</taxon>
        <taxon>Bacillariophyceae</taxon>
        <taxon>Bacillariophycidae</taxon>
        <taxon>Naviculales</taxon>
        <taxon>Naviculaceae</taxon>
        <taxon>Seminavis</taxon>
    </lineage>
</organism>
<feature type="domain" description="Helicase-associated" evidence="2">
    <location>
        <begin position="76"/>
        <end position="136"/>
    </location>
</feature>
<dbReference type="PANTHER" id="PTHR33418:SF1">
    <property type="entry name" value="HELICASE-ASSOCIATED DOMAIN-CONTAINING PROTEIN"/>
    <property type="match status" value="1"/>
</dbReference>
<reference evidence="3" key="1">
    <citation type="submission" date="2020-06" db="EMBL/GenBank/DDBJ databases">
        <authorList>
            <consortium name="Plant Systems Biology data submission"/>
        </authorList>
    </citation>
    <scope>NUCLEOTIDE SEQUENCE</scope>
    <source>
        <strain evidence="3">D6</strain>
    </source>
</reference>
<keyword evidence="3" id="KW-0547">Nucleotide-binding</keyword>
<name>A0A9N8DRW2_9STRA</name>
<gene>
    <name evidence="3" type="ORF">SEMRO_307_G113450.1</name>
</gene>
<evidence type="ECO:0000313" key="3">
    <source>
        <dbReference type="EMBL" id="CAB9507474.1"/>
    </source>
</evidence>
<feature type="domain" description="Helicase-associated" evidence="2">
    <location>
        <begin position="1"/>
        <end position="55"/>
    </location>
</feature>
<proteinExistence type="predicted"/>
<dbReference type="InterPro" id="IPR005114">
    <property type="entry name" value="Helicase_assoc"/>
</dbReference>
<evidence type="ECO:0000313" key="4">
    <source>
        <dbReference type="Proteomes" id="UP001153069"/>
    </source>
</evidence>
<dbReference type="Gene3D" id="6.10.140.530">
    <property type="match status" value="2"/>
</dbReference>
<keyword evidence="3" id="KW-0347">Helicase</keyword>
<dbReference type="GO" id="GO:0004386">
    <property type="term" value="F:helicase activity"/>
    <property type="evidence" value="ECO:0007669"/>
    <property type="project" value="UniProtKB-KW"/>
</dbReference>
<protein>
    <submittedName>
        <fullName evidence="3">Helicase</fullName>
    </submittedName>
</protein>
<keyword evidence="4" id="KW-1185">Reference proteome</keyword>
<comment type="caution">
    <text evidence="3">The sequence shown here is derived from an EMBL/GenBank/DDBJ whole genome shotgun (WGS) entry which is preliminary data.</text>
</comment>
<dbReference type="OrthoDB" id="498381at2759"/>
<feature type="compositionally biased region" description="Low complexity" evidence="1">
    <location>
        <begin position="193"/>
        <end position="204"/>
    </location>
</feature>